<dbReference type="GO" id="GO:0005524">
    <property type="term" value="F:ATP binding"/>
    <property type="evidence" value="ECO:0007669"/>
    <property type="project" value="InterPro"/>
</dbReference>
<accession>A0A0F7FVZ3</accession>
<dbReference type="PATRIC" id="fig|408015.6.peg.3311"/>
<evidence type="ECO:0000313" key="5">
    <source>
        <dbReference type="Proteomes" id="UP000034034"/>
    </source>
</evidence>
<name>A0A0F7FVZ3_9ACTN</name>
<dbReference type="SUPFAM" id="SSF52540">
    <property type="entry name" value="P-loop containing nucleoside triphosphate hydrolases"/>
    <property type="match status" value="1"/>
</dbReference>
<dbReference type="GO" id="GO:0016887">
    <property type="term" value="F:ATP hydrolysis activity"/>
    <property type="evidence" value="ECO:0007669"/>
    <property type="project" value="InterPro"/>
</dbReference>
<dbReference type="EMBL" id="CP009922">
    <property type="protein sequence ID" value="AKG44655.1"/>
    <property type="molecule type" value="Genomic_DNA"/>
</dbReference>
<feature type="domain" description="ABC transporter" evidence="3">
    <location>
        <begin position="10"/>
        <end position="61"/>
    </location>
</feature>
<dbReference type="InterPro" id="IPR003439">
    <property type="entry name" value="ABC_transporter-like_ATP-bd"/>
</dbReference>
<dbReference type="Pfam" id="PF00005">
    <property type="entry name" value="ABC_tran"/>
    <property type="match status" value="1"/>
</dbReference>
<sequence length="143" mass="15401">MKGMTRTAAWSAAAEALARVELSGKQDERVTRLSGGQVRRVGVAQALVHEAEVLLLDEPTAGMDPRQRRVFRDTLAALSPEVSVLISTHDVADLAEDSEHVTVLNRGGIVYHGDVAGFLEHAPEDVVIGRRAEMAYAVLCGDE</sequence>
<comment type="similarity">
    <text evidence="1">Belongs to the ABC transporter superfamily.</text>
</comment>
<reference evidence="4" key="1">
    <citation type="submission" date="2019-08" db="EMBL/GenBank/DDBJ databases">
        <title>Complete genome sequence of a mangrove-derived Streptomyces xiamenensis.</title>
        <authorList>
            <person name="Xu J."/>
        </authorList>
    </citation>
    <scope>NUCLEOTIDE SEQUENCE</scope>
    <source>
        <strain evidence="4">318</strain>
    </source>
</reference>
<protein>
    <submittedName>
        <fullName evidence="4">ABC transporter related protein</fullName>
    </submittedName>
</protein>
<dbReference type="HOGENOM" id="CLU_000604_66_0_11"/>
<organism evidence="4 5">
    <name type="scientific">Streptomyces xiamenensis</name>
    <dbReference type="NCBI Taxonomy" id="408015"/>
    <lineage>
        <taxon>Bacteria</taxon>
        <taxon>Bacillati</taxon>
        <taxon>Actinomycetota</taxon>
        <taxon>Actinomycetes</taxon>
        <taxon>Kitasatosporales</taxon>
        <taxon>Streptomycetaceae</taxon>
        <taxon>Streptomyces</taxon>
    </lineage>
</organism>
<keyword evidence="2" id="KW-0813">Transport</keyword>
<evidence type="ECO:0000259" key="3">
    <source>
        <dbReference type="Pfam" id="PF00005"/>
    </source>
</evidence>
<keyword evidence="5" id="KW-1185">Reference proteome</keyword>
<evidence type="ECO:0000256" key="2">
    <source>
        <dbReference type="ARBA" id="ARBA00022448"/>
    </source>
</evidence>
<proteinExistence type="inferred from homology"/>
<evidence type="ECO:0000256" key="1">
    <source>
        <dbReference type="ARBA" id="ARBA00005417"/>
    </source>
</evidence>
<dbReference type="KEGG" id="sxi:SXIM_32710"/>
<gene>
    <name evidence="4" type="ORF">SXIM_32710</name>
</gene>
<dbReference type="InterPro" id="IPR027417">
    <property type="entry name" value="P-loop_NTPase"/>
</dbReference>
<evidence type="ECO:0000313" key="4">
    <source>
        <dbReference type="EMBL" id="AKG44655.1"/>
    </source>
</evidence>
<dbReference type="AlphaFoldDB" id="A0A0F7FVZ3"/>
<dbReference type="Proteomes" id="UP000034034">
    <property type="component" value="Chromosome"/>
</dbReference>
<dbReference type="Gene3D" id="3.40.50.300">
    <property type="entry name" value="P-loop containing nucleotide triphosphate hydrolases"/>
    <property type="match status" value="1"/>
</dbReference>
<dbReference type="STRING" id="408015.SXIM_32710"/>
<dbReference type="PANTHER" id="PTHR43335">
    <property type="entry name" value="ABC TRANSPORTER, ATP-BINDING PROTEIN"/>
    <property type="match status" value="1"/>
</dbReference>